<dbReference type="GO" id="GO:0031267">
    <property type="term" value="F:small GTPase binding"/>
    <property type="evidence" value="ECO:0007669"/>
    <property type="project" value="TreeGrafter"/>
</dbReference>
<evidence type="ECO:0008006" key="6">
    <source>
        <dbReference type="Google" id="ProtNLM"/>
    </source>
</evidence>
<dbReference type="GO" id="GO:0048471">
    <property type="term" value="C:perinuclear region of cytoplasm"/>
    <property type="evidence" value="ECO:0007669"/>
    <property type="project" value="TreeGrafter"/>
</dbReference>
<dbReference type="SUPFAM" id="SSF52047">
    <property type="entry name" value="RNI-like"/>
    <property type="match status" value="1"/>
</dbReference>
<dbReference type="Gene3D" id="3.80.10.10">
    <property type="entry name" value="Ribonuclease Inhibitor"/>
    <property type="match status" value="2"/>
</dbReference>
<dbReference type="SMART" id="SM00368">
    <property type="entry name" value="LRR_RI"/>
    <property type="match status" value="6"/>
</dbReference>
<reference evidence="4" key="1">
    <citation type="submission" date="2023-03" db="EMBL/GenBank/DDBJ databases">
        <title>Massive genome expansion in bonnet fungi (Mycena s.s.) driven by repeated elements and novel gene families across ecological guilds.</title>
        <authorList>
            <consortium name="Lawrence Berkeley National Laboratory"/>
            <person name="Harder C.B."/>
            <person name="Miyauchi S."/>
            <person name="Viragh M."/>
            <person name="Kuo A."/>
            <person name="Thoen E."/>
            <person name="Andreopoulos B."/>
            <person name="Lu D."/>
            <person name="Skrede I."/>
            <person name="Drula E."/>
            <person name="Henrissat B."/>
            <person name="Morin E."/>
            <person name="Kohler A."/>
            <person name="Barry K."/>
            <person name="LaButti K."/>
            <person name="Morin E."/>
            <person name="Salamov A."/>
            <person name="Lipzen A."/>
            <person name="Mereny Z."/>
            <person name="Hegedus B."/>
            <person name="Baldrian P."/>
            <person name="Stursova M."/>
            <person name="Weitz H."/>
            <person name="Taylor A."/>
            <person name="Grigoriev I.V."/>
            <person name="Nagy L.G."/>
            <person name="Martin F."/>
            <person name="Kauserud H."/>
        </authorList>
    </citation>
    <scope>NUCLEOTIDE SEQUENCE</scope>
    <source>
        <strain evidence="4">9144</strain>
    </source>
</reference>
<dbReference type="PANTHER" id="PTHR24113">
    <property type="entry name" value="RAN GTPASE-ACTIVATING PROTEIN 1"/>
    <property type="match status" value="1"/>
</dbReference>
<organism evidence="4 5">
    <name type="scientific">Mycena pura</name>
    <dbReference type="NCBI Taxonomy" id="153505"/>
    <lineage>
        <taxon>Eukaryota</taxon>
        <taxon>Fungi</taxon>
        <taxon>Dikarya</taxon>
        <taxon>Basidiomycota</taxon>
        <taxon>Agaricomycotina</taxon>
        <taxon>Agaricomycetes</taxon>
        <taxon>Agaricomycetidae</taxon>
        <taxon>Agaricales</taxon>
        <taxon>Marasmiineae</taxon>
        <taxon>Mycenaceae</taxon>
        <taxon>Mycena</taxon>
    </lineage>
</organism>
<dbReference type="InterPro" id="IPR027038">
    <property type="entry name" value="RanGap"/>
</dbReference>
<dbReference type="InterPro" id="IPR032675">
    <property type="entry name" value="LRR_dom_sf"/>
</dbReference>
<accession>A0AAD6VQ60</accession>
<proteinExistence type="predicted"/>
<protein>
    <recommendedName>
        <fullName evidence="6">RNI-like protein</fullName>
    </recommendedName>
</protein>
<keyword evidence="5" id="KW-1185">Reference proteome</keyword>
<keyword evidence="1" id="KW-0343">GTPase activation</keyword>
<dbReference type="EMBL" id="JARJCW010000021">
    <property type="protein sequence ID" value="KAJ7213410.1"/>
    <property type="molecule type" value="Genomic_DNA"/>
</dbReference>
<dbReference type="GO" id="GO:0005634">
    <property type="term" value="C:nucleus"/>
    <property type="evidence" value="ECO:0007669"/>
    <property type="project" value="TreeGrafter"/>
</dbReference>
<evidence type="ECO:0000256" key="2">
    <source>
        <dbReference type="ARBA" id="ARBA00022614"/>
    </source>
</evidence>
<dbReference type="InterPro" id="IPR001611">
    <property type="entry name" value="Leu-rich_rpt"/>
</dbReference>
<comment type="caution">
    <text evidence="4">The sequence shown here is derived from an EMBL/GenBank/DDBJ whole genome shotgun (WGS) entry which is preliminary data.</text>
</comment>
<keyword evidence="3" id="KW-0677">Repeat</keyword>
<sequence length="453" mass="50390">MPVEIGTDNDFKDVFQFLHMNLDPKDVLSPENKDMRDQLGSTLGLQAGKELKWLTPMIEFKRGVVYDDGRLDLCKMVVGPTHIEKLLDALEKNTVVTQFLLGNNVISATGARRIAKFIEEYPDRIETWYLAGNHIRAPGFQLLVDAMVKSPRITNVWLKRNPLTPDSVDNLVRLITLTPNLRTLDLENIELGNDGAARMLTEITGKDLPLRNLYLNANGIGEKAARALAGYLAHPACKLESLYLGANPIGDAGALPLADALKSNQTLLRLGMASTGLTSKSVSALCSALASHPRIISVDWGASPTTRVHAQRFNHIADAAAPAMVALMRNPSMRYLNLGRTSFSPAGLEDVRGAVTGSNLCEFHAWVRNERDVEPSRPLAPRRAVEANVRKFYGEEESYDKWVNGLNARLLYSPPDVRLIDSVYRTRDKRQDKPVEKFWKEGDPVWRLVESDV</sequence>
<name>A0AAD6VQ60_9AGAR</name>
<evidence type="ECO:0000256" key="3">
    <source>
        <dbReference type="ARBA" id="ARBA00022737"/>
    </source>
</evidence>
<gene>
    <name evidence="4" type="ORF">GGX14DRAFT_79496</name>
</gene>
<dbReference type="GO" id="GO:0005829">
    <property type="term" value="C:cytosol"/>
    <property type="evidence" value="ECO:0007669"/>
    <property type="project" value="TreeGrafter"/>
</dbReference>
<keyword evidence="2" id="KW-0433">Leucine-rich repeat</keyword>
<dbReference type="AlphaFoldDB" id="A0AAD6VQ60"/>
<evidence type="ECO:0000256" key="1">
    <source>
        <dbReference type="ARBA" id="ARBA00022468"/>
    </source>
</evidence>
<dbReference type="GO" id="GO:0005096">
    <property type="term" value="F:GTPase activator activity"/>
    <property type="evidence" value="ECO:0007669"/>
    <property type="project" value="UniProtKB-KW"/>
</dbReference>
<dbReference type="GO" id="GO:0006913">
    <property type="term" value="P:nucleocytoplasmic transport"/>
    <property type="evidence" value="ECO:0007669"/>
    <property type="project" value="TreeGrafter"/>
</dbReference>
<evidence type="ECO:0000313" key="4">
    <source>
        <dbReference type="EMBL" id="KAJ7213410.1"/>
    </source>
</evidence>
<evidence type="ECO:0000313" key="5">
    <source>
        <dbReference type="Proteomes" id="UP001219525"/>
    </source>
</evidence>
<dbReference type="PANTHER" id="PTHR24113:SF12">
    <property type="entry name" value="RAN GTPASE-ACTIVATING PROTEIN 1"/>
    <property type="match status" value="1"/>
</dbReference>
<dbReference type="Pfam" id="PF13516">
    <property type="entry name" value="LRR_6"/>
    <property type="match status" value="1"/>
</dbReference>
<dbReference type="Proteomes" id="UP001219525">
    <property type="component" value="Unassembled WGS sequence"/>
</dbReference>